<accession>A0A1G8WNX0</accession>
<proteinExistence type="predicted"/>
<organism evidence="1 2">
    <name type="scientific">Sediminibacillus albus</name>
    <dbReference type="NCBI Taxonomy" id="407036"/>
    <lineage>
        <taxon>Bacteria</taxon>
        <taxon>Bacillati</taxon>
        <taxon>Bacillota</taxon>
        <taxon>Bacilli</taxon>
        <taxon>Bacillales</taxon>
        <taxon>Bacillaceae</taxon>
        <taxon>Sediminibacillus</taxon>
    </lineage>
</organism>
<reference evidence="1 2" key="1">
    <citation type="submission" date="2016-10" db="EMBL/GenBank/DDBJ databases">
        <authorList>
            <person name="de Groot N.N."/>
        </authorList>
    </citation>
    <scope>NUCLEOTIDE SEQUENCE [LARGE SCALE GENOMIC DNA]</scope>
    <source>
        <strain evidence="1 2">CGMCC 1.6502</strain>
    </source>
</reference>
<keyword evidence="2" id="KW-1185">Reference proteome</keyword>
<dbReference type="AlphaFoldDB" id="A0A1G8WNX0"/>
<dbReference type="Proteomes" id="UP000198694">
    <property type="component" value="Unassembled WGS sequence"/>
</dbReference>
<protein>
    <recommendedName>
        <fullName evidence="3">YjzC-like protein</fullName>
    </recommendedName>
</protein>
<evidence type="ECO:0008006" key="3">
    <source>
        <dbReference type="Google" id="ProtNLM"/>
    </source>
</evidence>
<dbReference type="EMBL" id="FNFL01000001">
    <property type="protein sequence ID" value="SDJ79816.1"/>
    <property type="molecule type" value="Genomic_DNA"/>
</dbReference>
<gene>
    <name evidence="1" type="ORF">SAMN05216243_0905</name>
</gene>
<name>A0A1G8WNX0_9BACI</name>
<dbReference type="STRING" id="407036.SAMN05216243_0905"/>
<evidence type="ECO:0000313" key="2">
    <source>
        <dbReference type="Proteomes" id="UP000198694"/>
    </source>
</evidence>
<evidence type="ECO:0000313" key="1">
    <source>
        <dbReference type="EMBL" id="SDJ79816.1"/>
    </source>
</evidence>
<dbReference type="RefSeq" id="WP_175559231.1">
    <property type="nucleotide sequence ID" value="NZ_FNFL01000001.1"/>
</dbReference>
<sequence>MADRYDEYRTGQGVPVGGQYQCQAGQKVSFKEGEEFPLCPATGEETTWTHEDR</sequence>